<keyword evidence="6" id="KW-0521">NADP</keyword>
<dbReference type="Pfam" id="PF13434">
    <property type="entry name" value="Lys_Orn_oxgnase"/>
    <property type="match status" value="1"/>
</dbReference>
<dbReference type="GO" id="GO:0016491">
    <property type="term" value="F:oxidoreductase activity"/>
    <property type="evidence" value="ECO:0007669"/>
    <property type="project" value="UniProtKB-KW"/>
</dbReference>
<reference evidence="8" key="1">
    <citation type="submission" date="2020-12" db="EMBL/GenBank/DDBJ databases">
        <title>Marinomonas arctica sp. nov., a psychrotolerant bacterium isolated from the Arctic.</title>
        <authorList>
            <person name="Zhang Y."/>
        </authorList>
    </citation>
    <scope>NUCLEOTIDE SEQUENCE</scope>
    <source>
        <strain evidence="8">C1424</strain>
    </source>
</reference>
<comment type="pathway">
    <text evidence="2">Siderophore biosynthesis.</text>
</comment>
<comment type="caution">
    <text evidence="8">The sequence shown here is derived from an EMBL/GenBank/DDBJ whole genome shotgun (WGS) entry which is preliminary data.</text>
</comment>
<dbReference type="EMBL" id="JAEMNX010000023">
    <property type="protein sequence ID" value="MBJ7539342.1"/>
    <property type="molecule type" value="Genomic_DNA"/>
</dbReference>
<dbReference type="NCBIfam" id="TIGR04439">
    <property type="entry name" value="histamin_N_OH"/>
    <property type="match status" value="1"/>
</dbReference>
<comment type="cofactor">
    <cofactor evidence="1">
        <name>FAD</name>
        <dbReference type="ChEBI" id="CHEBI:57692"/>
    </cofactor>
</comment>
<keyword evidence="5" id="KW-0274">FAD</keyword>
<dbReference type="InterPro" id="IPR025700">
    <property type="entry name" value="Lys/Orn_oxygenase"/>
</dbReference>
<evidence type="ECO:0000256" key="1">
    <source>
        <dbReference type="ARBA" id="ARBA00001974"/>
    </source>
</evidence>
<dbReference type="InterPro" id="IPR031043">
    <property type="entry name" value="Histamin_N_OH"/>
</dbReference>
<dbReference type="RefSeq" id="WP_199469744.1">
    <property type="nucleotide sequence ID" value="NZ_JAEMNX010000023.1"/>
</dbReference>
<name>A0A934JW42_9GAMM</name>
<dbReference type="SUPFAM" id="SSF51905">
    <property type="entry name" value="FAD/NAD(P)-binding domain"/>
    <property type="match status" value="2"/>
</dbReference>
<keyword evidence="9" id="KW-1185">Reference proteome</keyword>
<evidence type="ECO:0000313" key="9">
    <source>
        <dbReference type="Proteomes" id="UP000628710"/>
    </source>
</evidence>
<sequence length="448" mass="50687">MDTQTTDITAIGIGPFNLGLAALLSNKTDIKSAFLERKPEFHWHKGLLLSGTTLQVPFFADLVTMADPCHPLSYLNYLHQHDRLHQFYYYENFLIPRIEYNHYCRWAVEQLPSCHFGENVMHVSYDKNHDNFIIDSELDTGQKKQYISQNLAIGVGTRPNYPKWLKDCNHPLVKHAAEFSHLQEKLQQCQKVTVVGSGQSAAECVLALFRSLTAEQVESGASIRWITQSAGYHPMEYSKLGQECFTPSYMDYFQSIPRDKRREIAADQGLLFKGISFSTIADIYDLLYERSIGGQKPGLLLNPNCKVVSIEENDQSGWLQIKCLHTQLDQTFILETDAVIAAVGYVHDWPQWLEQFKGSILATDDNNDFIVQQDFTAQRCDQGSGKIFIQNAEIFQQGVGSPDLGIGATRNSVIINQLAKREIYRTPKSSSFQQYGIPEGAILDKQSG</sequence>
<evidence type="ECO:0000256" key="3">
    <source>
        <dbReference type="ARBA" id="ARBA00007588"/>
    </source>
</evidence>
<proteinExistence type="inferred from homology"/>
<keyword evidence="7" id="KW-0560">Oxidoreductase</keyword>
<dbReference type="AlphaFoldDB" id="A0A934JW42"/>
<protein>
    <submittedName>
        <fullName evidence="8">Histamine N-monooxygenase</fullName>
    </submittedName>
</protein>
<evidence type="ECO:0000256" key="6">
    <source>
        <dbReference type="ARBA" id="ARBA00022857"/>
    </source>
</evidence>
<keyword evidence="4" id="KW-0285">Flavoprotein</keyword>
<gene>
    <name evidence="8" type="primary">basC</name>
    <name evidence="8" type="ORF">I8J31_16815</name>
</gene>
<dbReference type="Gene3D" id="3.50.50.60">
    <property type="entry name" value="FAD/NAD(P)-binding domain"/>
    <property type="match status" value="1"/>
</dbReference>
<dbReference type="PANTHER" id="PTHR42802">
    <property type="entry name" value="MONOOXYGENASE"/>
    <property type="match status" value="1"/>
</dbReference>
<organism evidence="8 9">
    <name type="scientific">Marinomonas transparens</name>
    <dbReference type="NCBI Taxonomy" id="2795388"/>
    <lineage>
        <taxon>Bacteria</taxon>
        <taxon>Pseudomonadati</taxon>
        <taxon>Pseudomonadota</taxon>
        <taxon>Gammaproteobacteria</taxon>
        <taxon>Oceanospirillales</taxon>
        <taxon>Oceanospirillaceae</taxon>
        <taxon>Marinomonas</taxon>
    </lineage>
</organism>
<accession>A0A934JW42</accession>
<evidence type="ECO:0000313" key="8">
    <source>
        <dbReference type="EMBL" id="MBJ7539342.1"/>
    </source>
</evidence>
<evidence type="ECO:0000256" key="7">
    <source>
        <dbReference type="ARBA" id="ARBA00023002"/>
    </source>
</evidence>
<comment type="similarity">
    <text evidence="3">Belongs to the lysine N(6)-hydroxylase/L-ornithine N(5)-oxygenase family.</text>
</comment>
<dbReference type="PANTHER" id="PTHR42802:SF1">
    <property type="entry name" value="L-ORNITHINE N(5)-MONOOXYGENASE"/>
    <property type="match status" value="1"/>
</dbReference>
<dbReference type="Proteomes" id="UP000628710">
    <property type="component" value="Unassembled WGS sequence"/>
</dbReference>
<evidence type="ECO:0000256" key="2">
    <source>
        <dbReference type="ARBA" id="ARBA00004924"/>
    </source>
</evidence>
<dbReference type="InterPro" id="IPR036188">
    <property type="entry name" value="FAD/NAD-bd_sf"/>
</dbReference>
<evidence type="ECO:0000256" key="4">
    <source>
        <dbReference type="ARBA" id="ARBA00022630"/>
    </source>
</evidence>
<evidence type="ECO:0000256" key="5">
    <source>
        <dbReference type="ARBA" id="ARBA00022827"/>
    </source>
</evidence>